<sequence length="290" mass="31109">MRSESWWQRRWRPTWQTVRVSRRERWESWSEGPLTVGALLFLVAYAIPIIWPAVSEGVRALASGAVALTWAMFGVDYAVRLMVSEDRRRFFLGNLFDLLVLVLPLLRPLRLLRLVTLLSVLNRTGAQGLRGRVVTYAAGGTALLVLCGALAITDAERGQPGATITRFVDGIWWAVTTMTTVGYGDTYPTTATGRVVATVLMVGGIALLGVVTATLASWLVERVTEANEAEQAATRAQVADLSAQVASLETLLRDALGAASDPSPPRAPGRLGAPGQDADSAGMLGPLSPA</sequence>
<name>A0A853ERJ6_9MICO</name>
<dbReference type="SUPFAM" id="SSF81324">
    <property type="entry name" value="Voltage-gated potassium channels"/>
    <property type="match status" value="1"/>
</dbReference>
<organism evidence="11 12">
    <name type="scientific">Sanguibacter inulinus</name>
    <dbReference type="NCBI Taxonomy" id="60922"/>
    <lineage>
        <taxon>Bacteria</taxon>
        <taxon>Bacillati</taxon>
        <taxon>Actinomycetota</taxon>
        <taxon>Actinomycetes</taxon>
        <taxon>Micrococcales</taxon>
        <taxon>Sanguibacteraceae</taxon>
        <taxon>Sanguibacter</taxon>
    </lineage>
</organism>
<evidence type="ECO:0000259" key="10">
    <source>
        <dbReference type="Pfam" id="PF07885"/>
    </source>
</evidence>
<keyword evidence="3 9" id="KW-0812">Transmembrane</keyword>
<keyword evidence="2" id="KW-0813">Transport</keyword>
<dbReference type="Gene3D" id="1.20.5.110">
    <property type="match status" value="1"/>
</dbReference>
<proteinExistence type="predicted"/>
<evidence type="ECO:0000256" key="6">
    <source>
        <dbReference type="ARBA" id="ARBA00023136"/>
    </source>
</evidence>
<dbReference type="PANTHER" id="PTHR11537:SF254">
    <property type="entry name" value="POTASSIUM VOLTAGE-GATED CHANNEL PROTEIN SHAB"/>
    <property type="match status" value="1"/>
</dbReference>
<evidence type="ECO:0000256" key="5">
    <source>
        <dbReference type="ARBA" id="ARBA00023065"/>
    </source>
</evidence>
<evidence type="ECO:0000256" key="3">
    <source>
        <dbReference type="ARBA" id="ARBA00022692"/>
    </source>
</evidence>
<feature type="region of interest" description="Disordered" evidence="8">
    <location>
        <begin position="256"/>
        <end position="290"/>
    </location>
</feature>
<dbReference type="InterPro" id="IPR028325">
    <property type="entry name" value="VG_K_chnl"/>
</dbReference>
<evidence type="ECO:0000256" key="9">
    <source>
        <dbReference type="SAM" id="Phobius"/>
    </source>
</evidence>
<evidence type="ECO:0000313" key="12">
    <source>
        <dbReference type="Proteomes" id="UP000561011"/>
    </source>
</evidence>
<dbReference type="EMBL" id="JACBYE010000010">
    <property type="protein sequence ID" value="NYS93130.1"/>
    <property type="molecule type" value="Genomic_DNA"/>
</dbReference>
<dbReference type="PRINTS" id="PR00169">
    <property type="entry name" value="KCHANNEL"/>
</dbReference>
<dbReference type="Gene3D" id="1.10.287.70">
    <property type="match status" value="1"/>
</dbReference>
<keyword evidence="5" id="KW-0406">Ion transport</keyword>
<evidence type="ECO:0000256" key="4">
    <source>
        <dbReference type="ARBA" id="ARBA00022989"/>
    </source>
</evidence>
<feature type="transmembrane region" description="Helical" evidence="9">
    <location>
        <begin position="60"/>
        <end position="79"/>
    </location>
</feature>
<dbReference type="GO" id="GO:0008076">
    <property type="term" value="C:voltage-gated potassium channel complex"/>
    <property type="evidence" value="ECO:0007669"/>
    <property type="project" value="InterPro"/>
</dbReference>
<accession>A0A853ERJ6</accession>
<dbReference type="Gene3D" id="1.20.120.350">
    <property type="entry name" value="Voltage-gated potassium channels. Chain C"/>
    <property type="match status" value="1"/>
</dbReference>
<dbReference type="InterPro" id="IPR027359">
    <property type="entry name" value="Volt_channel_dom_sf"/>
</dbReference>
<dbReference type="AlphaFoldDB" id="A0A853ERJ6"/>
<evidence type="ECO:0000313" key="11">
    <source>
        <dbReference type="EMBL" id="NYS93130.1"/>
    </source>
</evidence>
<protein>
    <submittedName>
        <fullName evidence="11">Two pore domain potassium channel family protein</fullName>
    </submittedName>
</protein>
<dbReference type="PANTHER" id="PTHR11537">
    <property type="entry name" value="VOLTAGE-GATED POTASSIUM CHANNEL"/>
    <property type="match status" value="1"/>
</dbReference>
<feature type="transmembrane region" description="Helical" evidence="9">
    <location>
        <begin position="91"/>
        <end position="113"/>
    </location>
</feature>
<keyword evidence="4 9" id="KW-1133">Transmembrane helix</keyword>
<dbReference type="InterPro" id="IPR013099">
    <property type="entry name" value="K_chnl_dom"/>
</dbReference>
<evidence type="ECO:0000256" key="7">
    <source>
        <dbReference type="ARBA" id="ARBA00023303"/>
    </source>
</evidence>
<dbReference type="Proteomes" id="UP000561011">
    <property type="component" value="Unassembled WGS sequence"/>
</dbReference>
<evidence type="ECO:0000256" key="2">
    <source>
        <dbReference type="ARBA" id="ARBA00022448"/>
    </source>
</evidence>
<reference evidence="11 12" key="1">
    <citation type="submission" date="2020-07" db="EMBL/GenBank/DDBJ databases">
        <title>MOT database genomes.</title>
        <authorList>
            <person name="Joseph S."/>
            <person name="Aduse-Opoku J."/>
            <person name="Hashim A."/>
            <person name="Wade W."/>
            <person name="Curtis M."/>
        </authorList>
    </citation>
    <scope>NUCLEOTIDE SEQUENCE [LARGE SCALE GENOMIC DNA]</scope>
    <source>
        <strain evidence="11 12">DSM 100099</strain>
    </source>
</reference>
<gene>
    <name evidence="11" type="ORF">HZZ10_06250</name>
</gene>
<dbReference type="Pfam" id="PF07885">
    <property type="entry name" value="Ion_trans_2"/>
    <property type="match status" value="1"/>
</dbReference>
<dbReference type="GO" id="GO:0001508">
    <property type="term" value="P:action potential"/>
    <property type="evidence" value="ECO:0007669"/>
    <property type="project" value="TreeGrafter"/>
</dbReference>
<feature type="transmembrane region" description="Helical" evidence="9">
    <location>
        <begin position="32"/>
        <end position="54"/>
    </location>
</feature>
<dbReference type="GO" id="GO:0005249">
    <property type="term" value="F:voltage-gated potassium channel activity"/>
    <property type="evidence" value="ECO:0007669"/>
    <property type="project" value="InterPro"/>
</dbReference>
<feature type="domain" description="Potassium channel" evidence="10">
    <location>
        <begin position="143"/>
        <end position="220"/>
    </location>
</feature>
<feature type="transmembrane region" description="Helical" evidence="9">
    <location>
        <begin position="133"/>
        <end position="152"/>
    </location>
</feature>
<feature type="transmembrane region" description="Helical" evidence="9">
    <location>
        <begin position="164"/>
        <end position="183"/>
    </location>
</feature>
<comment type="caution">
    <text evidence="11">The sequence shown here is derived from an EMBL/GenBank/DDBJ whole genome shotgun (WGS) entry which is preliminary data.</text>
</comment>
<keyword evidence="6 9" id="KW-0472">Membrane</keyword>
<evidence type="ECO:0000256" key="1">
    <source>
        <dbReference type="ARBA" id="ARBA00004141"/>
    </source>
</evidence>
<feature type="transmembrane region" description="Helical" evidence="9">
    <location>
        <begin position="195"/>
        <end position="220"/>
    </location>
</feature>
<comment type="subcellular location">
    <subcellularLocation>
        <location evidence="1">Membrane</location>
        <topology evidence="1">Multi-pass membrane protein</topology>
    </subcellularLocation>
</comment>
<evidence type="ECO:0000256" key="8">
    <source>
        <dbReference type="SAM" id="MobiDB-lite"/>
    </source>
</evidence>
<keyword evidence="12" id="KW-1185">Reference proteome</keyword>
<keyword evidence="7 11" id="KW-0407">Ion channel</keyword>